<feature type="coiled-coil region" evidence="1">
    <location>
        <begin position="70"/>
        <end position="107"/>
    </location>
</feature>
<dbReference type="Proteomes" id="UP000430692">
    <property type="component" value="Unassembled WGS sequence"/>
</dbReference>
<dbReference type="EMBL" id="WUUL01000013">
    <property type="protein sequence ID" value="MXQ55359.1"/>
    <property type="molecule type" value="Genomic_DNA"/>
</dbReference>
<name>A0A6I4VU82_9BACL</name>
<evidence type="ECO:0000256" key="2">
    <source>
        <dbReference type="SAM" id="Phobius"/>
    </source>
</evidence>
<dbReference type="RefSeq" id="WP_160802708.1">
    <property type="nucleotide sequence ID" value="NZ_WUUL01000013.1"/>
</dbReference>
<evidence type="ECO:0008006" key="5">
    <source>
        <dbReference type="Google" id="ProtNLM"/>
    </source>
</evidence>
<evidence type="ECO:0000313" key="3">
    <source>
        <dbReference type="EMBL" id="MXQ55359.1"/>
    </source>
</evidence>
<keyword evidence="2" id="KW-0472">Membrane</keyword>
<accession>A0A6I4VU82</accession>
<keyword evidence="4" id="KW-1185">Reference proteome</keyword>
<sequence>MRKEQGNTSLAYQLPVSTPKTRTQIRSRRVIKGLPSSEKVLYLVSTIICIMAAVFVMTRYAQLTQLDVSIQQTESRINKTKEVNIQLDSEKIRLSSLEQIRKFAEQNGLQIIPSIHP</sequence>
<dbReference type="AlphaFoldDB" id="A0A6I4VU82"/>
<feature type="transmembrane region" description="Helical" evidence="2">
    <location>
        <begin position="40"/>
        <end position="61"/>
    </location>
</feature>
<reference evidence="3 4" key="1">
    <citation type="submission" date="2019-12" db="EMBL/GenBank/DDBJ databases">
        <title>Whole-genome analyses of novel actinobacteria.</title>
        <authorList>
            <person name="Sahin N."/>
            <person name="Saygin H."/>
        </authorList>
    </citation>
    <scope>NUCLEOTIDE SEQUENCE [LARGE SCALE GENOMIC DNA]</scope>
    <source>
        <strain evidence="3 4">KC615</strain>
    </source>
</reference>
<evidence type="ECO:0000256" key="1">
    <source>
        <dbReference type="SAM" id="Coils"/>
    </source>
</evidence>
<organism evidence="3 4">
    <name type="scientific">Shimazuella alba</name>
    <dbReference type="NCBI Taxonomy" id="2690964"/>
    <lineage>
        <taxon>Bacteria</taxon>
        <taxon>Bacillati</taxon>
        <taxon>Bacillota</taxon>
        <taxon>Bacilli</taxon>
        <taxon>Bacillales</taxon>
        <taxon>Thermoactinomycetaceae</taxon>
        <taxon>Shimazuella</taxon>
    </lineage>
</organism>
<gene>
    <name evidence="3" type="ORF">GSM42_16885</name>
</gene>
<keyword evidence="2" id="KW-0812">Transmembrane</keyword>
<keyword evidence="1" id="KW-0175">Coiled coil</keyword>
<evidence type="ECO:0000313" key="4">
    <source>
        <dbReference type="Proteomes" id="UP000430692"/>
    </source>
</evidence>
<protein>
    <recommendedName>
        <fullName evidence="5">Cell division protein FtsL</fullName>
    </recommendedName>
</protein>
<comment type="caution">
    <text evidence="3">The sequence shown here is derived from an EMBL/GenBank/DDBJ whole genome shotgun (WGS) entry which is preliminary data.</text>
</comment>
<proteinExistence type="predicted"/>
<keyword evidence="2" id="KW-1133">Transmembrane helix</keyword>